<evidence type="ECO:0000256" key="3">
    <source>
        <dbReference type="ARBA" id="ARBA00023163"/>
    </source>
</evidence>
<keyword evidence="2 5" id="KW-0238">DNA-binding</keyword>
<keyword evidence="6" id="KW-1185">Reference proteome</keyword>
<accession>A0A7W0CPN8</accession>
<dbReference type="InterPro" id="IPR036388">
    <property type="entry name" value="WH-like_DNA-bd_sf"/>
</dbReference>
<dbReference type="Proteomes" id="UP000530928">
    <property type="component" value="Unassembled WGS sequence"/>
</dbReference>
<dbReference type="Gene3D" id="1.10.10.10">
    <property type="entry name" value="Winged helix-like DNA-binding domain superfamily/Winged helix DNA-binding domain"/>
    <property type="match status" value="1"/>
</dbReference>
<evidence type="ECO:0000256" key="1">
    <source>
        <dbReference type="ARBA" id="ARBA00023015"/>
    </source>
</evidence>
<keyword evidence="1" id="KW-0805">Transcription regulation</keyword>
<feature type="domain" description="HTH marR-type" evidence="4">
    <location>
        <begin position="21"/>
        <end position="81"/>
    </location>
</feature>
<evidence type="ECO:0000259" key="4">
    <source>
        <dbReference type="Pfam" id="PF12802"/>
    </source>
</evidence>
<organism evidence="5 6">
    <name type="scientific">Nonomuraea soli</name>
    <dbReference type="NCBI Taxonomy" id="1032476"/>
    <lineage>
        <taxon>Bacteria</taxon>
        <taxon>Bacillati</taxon>
        <taxon>Actinomycetota</taxon>
        <taxon>Actinomycetes</taxon>
        <taxon>Streptosporangiales</taxon>
        <taxon>Streptosporangiaceae</taxon>
        <taxon>Nonomuraea</taxon>
    </lineage>
</organism>
<comment type="caution">
    <text evidence="5">The sequence shown here is derived from an EMBL/GenBank/DDBJ whole genome shotgun (WGS) entry which is preliminary data.</text>
</comment>
<reference evidence="5 6" key="1">
    <citation type="submission" date="2020-07" db="EMBL/GenBank/DDBJ databases">
        <title>Genomic Encyclopedia of Type Strains, Phase IV (KMG-IV): sequencing the most valuable type-strain genomes for metagenomic binning, comparative biology and taxonomic classification.</title>
        <authorList>
            <person name="Goeker M."/>
        </authorList>
    </citation>
    <scope>NUCLEOTIDE SEQUENCE [LARGE SCALE GENOMIC DNA]</scope>
    <source>
        <strain evidence="5 6">DSM 45533</strain>
    </source>
</reference>
<dbReference type="PANTHER" id="PTHR38465:SF2">
    <property type="entry name" value="HTH-TYPE TRANSCRIPTIONAL REGULATOR MMPR5"/>
    <property type="match status" value="1"/>
</dbReference>
<protein>
    <submittedName>
        <fullName evidence="5">DNA-binding transcriptional regulator GbsR (MarR family)</fullName>
    </submittedName>
</protein>
<dbReference type="GO" id="GO:0003700">
    <property type="term" value="F:DNA-binding transcription factor activity"/>
    <property type="evidence" value="ECO:0007669"/>
    <property type="project" value="InterPro"/>
</dbReference>
<dbReference type="Gene3D" id="1.10.287.160">
    <property type="entry name" value="HR1 repeat"/>
    <property type="match status" value="1"/>
</dbReference>
<dbReference type="InterPro" id="IPR000835">
    <property type="entry name" value="HTH_MarR-typ"/>
</dbReference>
<keyword evidence="3" id="KW-0804">Transcription</keyword>
<evidence type="ECO:0000313" key="6">
    <source>
        <dbReference type="Proteomes" id="UP000530928"/>
    </source>
</evidence>
<dbReference type="EMBL" id="JACDUR010000006">
    <property type="protein sequence ID" value="MBA2894947.1"/>
    <property type="molecule type" value="Genomic_DNA"/>
</dbReference>
<dbReference type="InterPro" id="IPR036390">
    <property type="entry name" value="WH_DNA-bd_sf"/>
</dbReference>
<dbReference type="AlphaFoldDB" id="A0A7W0CPN8"/>
<gene>
    <name evidence="5" type="ORF">HNR30_006319</name>
</gene>
<evidence type="ECO:0000313" key="5">
    <source>
        <dbReference type="EMBL" id="MBA2894947.1"/>
    </source>
</evidence>
<proteinExistence type="predicted"/>
<sequence>MRDEEGVRIFVEKLSRMLSDWGFPPMAGRVLVTLSVSDEDSLSAADLAERLSVSPAAISGAVRYLIQLGMVAREPVPGSRRDLYRVVENSWWEVALTKVRLYKVLADMVDEGIEVLGGQETHGGRTMTELRDFYLFMYEQMPQLHEKWRERHRVEATE</sequence>
<evidence type="ECO:0000256" key="2">
    <source>
        <dbReference type="ARBA" id="ARBA00023125"/>
    </source>
</evidence>
<dbReference type="Pfam" id="PF12802">
    <property type="entry name" value="MarR_2"/>
    <property type="match status" value="1"/>
</dbReference>
<dbReference type="PANTHER" id="PTHR38465">
    <property type="entry name" value="HTH-TYPE TRANSCRIPTIONAL REGULATOR MJ1563-RELATED"/>
    <property type="match status" value="1"/>
</dbReference>
<name>A0A7W0CPN8_9ACTN</name>
<dbReference type="GO" id="GO:0003677">
    <property type="term" value="F:DNA binding"/>
    <property type="evidence" value="ECO:0007669"/>
    <property type="project" value="UniProtKB-KW"/>
</dbReference>
<dbReference type="RefSeq" id="WP_181613654.1">
    <property type="nucleotide sequence ID" value="NZ_BAABAM010000004.1"/>
</dbReference>
<dbReference type="InterPro" id="IPR052362">
    <property type="entry name" value="HTH-GbsR_regulator"/>
</dbReference>
<dbReference type="SUPFAM" id="SSF46785">
    <property type="entry name" value="Winged helix' DNA-binding domain"/>
    <property type="match status" value="1"/>
</dbReference>